<feature type="compositionally biased region" description="Low complexity" evidence="10">
    <location>
        <begin position="1"/>
        <end position="13"/>
    </location>
</feature>
<gene>
    <name evidence="12" type="primary">gltA</name>
    <name evidence="12" type="ORF">SMD31_15150</name>
</gene>
<evidence type="ECO:0000313" key="12">
    <source>
        <dbReference type="EMBL" id="MDY0873277.1"/>
    </source>
</evidence>
<dbReference type="InterPro" id="IPR036969">
    <property type="entry name" value="Citrate_synthase_sf"/>
</dbReference>
<evidence type="ECO:0000256" key="4">
    <source>
        <dbReference type="ARBA" id="ARBA00022679"/>
    </source>
</evidence>
<evidence type="ECO:0000256" key="5">
    <source>
        <dbReference type="ARBA" id="ARBA00049288"/>
    </source>
</evidence>
<comment type="catalytic activity">
    <reaction evidence="5 8">
        <text>oxaloacetate + acetyl-CoA + H2O = citrate + CoA + H(+)</text>
        <dbReference type="Rhea" id="RHEA:16845"/>
        <dbReference type="ChEBI" id="CHEBI:15377"/>
        <dbReference type="ChEBI" id="CHEBI:15378"/>
        <dbReference type="ChEBI" id="CHEBI:16452"/>
        <dbReference type="ChEBI" id="CHEBI:16947"/>
        <dbReference type="ChEBI" id="CHEBI:57287"/>
        <dbReference type="ChEBI" id="CHEBI:57288"/>
        <dbReference type="EC" id="2.3.3.16"/>
    </reaction>
</comment>
<dbReference type="InterPro" id="IPR016142">
    <property type="entry name" value="Citrate_synth-like_lrg_a-sub"/>
</dbReference>
<comment type="similarity">
    <text evidence="2 7 9">Belongs to the citrate synthase family.</text>
</comment>
<keyword evidence="3 8" id="KW-0816">Tricarboxylic acid cycle</keyword>
<keyword evidence="11" id="KW-1133">Transmembrane helix</keyword>
<dbReference type="InterPro" id="IPR010953">
    <property type="entry name" value="Citrate_synthase_typ-I"/>
</dbReference>
<feature type="region of interest" description="Disordered" evidence="10">
    <location>
        <begin position="1"/>
        <end position="33"/>
    </location>
</feature>
<dbReference type="RefSeq" id="WP_320501735.1">
    <property type="nucleotide sequence ID" value="NZ_JAXCLX010000002.1"/>
</dbReference>
<feature type="transmembrane region" description="Helical" evidence="11">
    <location>
        <begin position="407"/>
        <end position="430"/>
    </location>
</feature>
<dbReference type="InterPro" id="IPR016143">
    <property type="entry name" value="Citrate_synth-like_sm_a-sub"/>
</dbReference>
<evidence type="ECO:0000256" key="2">
    <source>
        <dbReference type="ARBA" id="ARBA00010566"/>
    </source>
</evidence>
<dbReference type="SUPFAM" id="SSF48256">
    <property type="entry name" value="Citrate synthase"/>
    <property type="match status" value="1"/>
</dbReference>
<comment type="caution">
    <text evidence="12">The sequence shown here is derived from an EMBL/GenBank/DDBJ whole genome shotgun (WGS) entry which is preliminary data.</text>
</comment>
<evidence type="ECO:0000256" key="1">
    <source>
        <dbReference type="ARBA" id="ARBA00004751"/>
    </source>
</evidence>
<name>A0ABU5E1T3_9PROT</name>
<dbReference type="Pfam" id="PF00285">
    <property type="entry name" value="Citrate_synt"/>
    <property type="match status" value="1"/>
</dbReference>
<dbReference type="Gene3D" id="1.10.580.10">
    <property type="entry name" value="Citrate Synthase, domain 1"/>
    <property type="match status" value="1"/>
</dbReference>
<dbReference type="NCBIfam" id="TIGR01798">
    <property type="entry name" value="cit_synth_I"/>
    <property type="match status" value="1"/>
</dbReference>
<reference evidence="12 13" key="1">
    <citation type="journal article" date="2013" name="Antonie Van Leeuwenhoek">
        <title>Dongia rigui sp. nov., isolated from freshwater of a large wetland in Korea.</title>
        <authorList>
            <person name="Baik K.S."/>
            <person name="Hwang Y.M."/>
            <person name="Choi J.S."/>
            <person name="Kwon J."/>
            <person name="Seong C.N."/>
        </authorList>
    </citation>
    <scope>NUCLEOTIDE SEQUENCE [LARGE SCALE GENOMIC DNA]</scope>
    <source>
        <strain evidence="12 13">04SU4-P</strain>
    </source>
</reference>
<keyword evidence="12" id="KW-0012">Acyltransferase</keyword>
<dbReference type="Proteomes" id="UP001271769">
    <property type="component" value="Unassembled WGS sequence"/>
</dbReference>
<keyword evidence="4 7" id="KW-0808">Transferase</keyword>
<keyword evidence="11" id="KW-0812">Transmembrane</keyword>
<protein>
    <recommendedName>
        <fullName evidence="6 7">Citrate synthase</fullName>
    </recommendedName>
</protein>
<evidence type="ECO:0000313" key="13">
    <source>
        <dbReference type="Proteomes" id="UP001271769"/>
    </source>
</evidence>
<dbReference type="NCBIfam" id="NF004126">
    <property type="entry name" value="PRK05614.1"/>
    <property type="match status" value="1"/>
</dbReference>
<dbReference type="Gene3D" id="2.20.28.60">
    <property type="match status" value="1"/>
</dbReference>
<dbReference type="PROSITE" id="PS00480">
    <property type="entry name" value="CITRATE_SYNTHASE"/>
    <property type="match status" value="1"/>
</dbReference>
<dbReference type="Gene3D" id="1.10.230.10">
    <property type="entry name" value="Cytochrome P450-Terp, domain 2"/>
    <property type="match status" value="1"/>
</dbReference>
<evidence type="ECO:0000256" key="11">
    <source>
        <dbReference type="SAM" id="Phobius"/>
    </source>
</evidence>
<keyword evidence="13" id="KW-1185">Reference proteome</keyword>
<dbReference type="PRINTS" id="PR00143">
    <property type="entry name" value="CITRTSNTHASE"/>
</dbReference>
<dbReference type="PANTHER" id="PTHR42871:SF1">
    <property type="entry name" value="CITRATE SYNTHASE"/>
    <property type="match status" value="1"/>
</dbReference>
<dbReference type="EMBL" id="JAXCLX010000002">
    <property type="protein sequence ID" value="MDY0873277.1"/>
    <property type="molecule type" value="Genomic_DNA"/>
</dbReference>
<organism evidence="12 13">
    <name type="scientific">Dongia rigui</name>
    <dbReference type="NCBI Taxonomy" id="940149"/>
    <lineage>
        <taxon>Bacteria</taxon>
        <taxon>Pseudomonadati</taxon>
        <taxon>Pseudomonadota</taxon>
        <taxon>Alphaproteobacteria</taxon>
        <taxon>Rhodospirillales</taxon>
        <taxon>Dongiaceae</taxon>
        <taxon>Dongia</taxon>
    </lineage>
</organism>
<dbReference type="InterPro" id="IPR002020">
    <property type="entry name" value="Citrate_synthase"/>
</dbReference>
<evidence type="ECO:0000256" key="10">
    <source>
        <dbReference type="SAM" id="MobiDB-lite"/>
    </source>
</evidence>
<dbReference type="GO" id="GO:0036440">
    <property type="term" value="F:citrate synthase activity"/>
    <property type="evidence" value="ECO:0007669"/>
    <property type="project" value="UniProtKB-EC"/>
</dbReference>
<proteinExistence type="inferred from homology"/>
<accession>A0ABU5E1T3</accession>
<dbReference type="InterPro" id="IPR024176">
    <property type="entry name" value="Citrate_synthase_bac-typ"/>
</dbReference>
<keyword evidence="11" id="KW-0472">Membrane</keyword>
<evidence type="ECO:0000256" key="8">
    <source>
        <dbReference type="RuleBase" id="RU003370"/>
    </source>
</evidence>
<dbReference type="CDD" id="cd06114">
    <property type="entry name" value="EcCS_like"/>
    <property type="match status" value="1"/>
</dbReference>
<evidence type="ECO:0000256" key="9">
    <source>
        <dbReference type="RuleBase" id="RU003406"/>
    </source>
</evidence>
<sequence length="472" mass="52211">MAGKSSSKKTVAAKAKKVAKSAKPAARSKTVDSGIKPAAPKAYASVAVKDSRNGKSFELPIVKGTVGPDVVDIRKLYGEHGLFTYDPGYGSTGSTQSSITYIDGDVGVLTHRGYKIEDLAENSDFMEVCYLLLEGELPTAKQKAEFEKNITYHTMLHEQIARFFSGFRRDAHPMAVMVGVVGALSAFYHDSTDIHDPRQRMIASHRLIAKVPTIAAMAYKYSVGQPFVYPQNELSYAENFLRMTFAVPAEEYKIDPVVAKAMDKIFILHADHEQNASTSTVRMAGSSGANPFACIAAGIACLWGPAHGGANEAVLKMLAEIGHKDNIKDYIGKVKSKQDNTRLMGFGHRVYKNYDPRASVMRKSCHEVLDALGKRNDPLLQLAMELEKIALSDDYFISHKLYPNVDFYSGIILQAIGFPTSMFTVLFAVARTVGWVAQWKEMIEDPTQRIGRPRQLYTGYGERPYVPMNKRK</sequence>
<evidence type="ECO:0000256" key="7">
    <source>
        <dbReference type="PIRNR" id="PIRNR001369"/>
    </source>
</evidence>
<evidence type="ECO:0000256" key="6">
    <source>
        <dbReference type="NCBIfam" id="TIGR01798"/>
    </source>
</evidence>
<comment type="pathway">
    <text evidence="1 8">Carbohydrate metabolism; tricarboxylic acid cycle; isocitrate from oxaloacetate: step 1/2.</text>
</comment>
<dbReference type="PIRSF" id="PIRSF001369">
    <property type="entry name" value="Citrate_synth"/>
    <property type="match status" value="1"/>
</dbReference>
<dbReference type="PANTHER" id="PTHR42871">
    <property type="entry name" value="CITRATE SYNTHASE"/>
    <property type="match status" value="1"/>
</dbReference>
<evidence type="ECO:0000256" key="3">
    <source>
        <dbReference type="ARBA" id="ARBA00022532"/>
    </source>
</evidence>
<dbReference type="InterPro" id="IPR019810">
    <property type="entry name" value="Citrate_synthase_AS"/>
</dbReference>